<evidence type="ECO:0000256" key="7">
    <source>
        <dbReference type="ARBA" id="ARBA00022679"/>
    </source>
</evidence>
<dbReference type="PANTHER" id="PTHR42724">
    <property type="entry name" value="TETRAACYLDISACCHARIDE 4'-KINASE"/>
    <property type="match status" value="1"/>
</dbReference>
<comment type="function">
    <text evidence="1 13">Transfers the gamma-phosphate of ATP to the 4'-position of a tetraacyldisaccharide 1-phosphate intermediate (termed DS-1-P) to form tetraacyldisaccharide 1,4'-bis-phosphate (lipid IVA).</text>
</comment>
<dbReference type="NCBIfam" id="TIGR00682">
    <property type="entry name" value="lpxK"/>
    <property type="match status" value="1"/>
</dbReference>
<keyword evidence="11 13" id="KW-0443">Lipid metabolism</keyword>
<comment type="similarity">
    <text evidence="13">Belongs to the LpxK family.</text>
</comment>
<sequence>MRLAERIQKAWHDQAKWLIVLRPLSWLYRAVFLWQKNSKSKNAYRAPVAVMIIGNITVGGSGKTPLIIALVEYLQSKNIKVGVISRGYGGKGGGGKGVDGKGEFPLLVTLDSTPEQVGDEPTLIVQRTHVPMAVGPNRQHAIELLLQHHHVDLILSDDGLQHFALARDLEWVVVDANRGFGNEKLLPEGYLREPLSRLDDVTVIEHSAHPKTDLHMHLEPSTPYNLVDHSQPFNASLHYDAVVGIGFPLRFFKTLDDLNISYQKHAFADHHAYQASDFSTIHSQAIITTEKDAVKLKQLWHNDPEMLARVWVVPVQAVLSENVYQLFNDQLLGLNPNFKINLSHRPNS</sequence>
<evidence type="ECO:0000256" key="5">
    <source>
        <dbReference type="ARBA" id="ARBA00022516"/>
    </source>
</evidence>
<dbReference type="AlphaFoldDB" id="A0A9X1X008"/>
<dbReference type="GO" id="GO:0005524">
    <property type="term" value="F:ATP binding"/>
    <property type="evidence" value="ECO:0007669"/>
    <property type="project" value="UniProtKB-UniRule"/>
</dbReference>
<evidence type="ECO:0000256" key="10">
    <source>
        <dbReference type="ARBA" id="ARBA00022840"/>
    </source>
</evidence>
<evidence type="ECO:0000256" key="3">
    <source>
        <dbReference type="ARBA" id="ARBA00012071"/>
    </source>
</evidence>
<comment type="pathway">
    <text evidence="2 13">Glycolipid biosynthesis; lipid IV(A) biosynthesis; lipid IV(A) from (3R)-3-hydroxytetradecanoyl-[acyl-carrier-protein] and UDP-N-acetyl-alpha-D-glucosamine: step 6/6.</text>
</comment>
<dbReference type="GO" id="GO:0005886">
    <property type="term" value="C:plasma membrane"/>
    <property type="evidence" value="ECO:0007669"/>
    <property type="project" value="TreeGrafter"/>
</dbReference>
<feature type="binding site" evidence="13">
    <location>
        <begin position="57"/>
        <end position="64"/>
    </location>
    <ligand>
        <name>ATP</name>
        <dbReference type="ChEBI" id="CHEBI:30616"/>
    </ligand>
</feature>
<evidence type="ECO:0000256" key="13">
    <source>
        <dbReference type="HAMAP-Rule" id="MF_00409"/>
    </source>
</evidence>
<keyword evidence="7 13" id="KW-0808">Transferase</keyword>
<evidence type="ECO:0000313" key="15">
    <source>
        <dbReference type="Proteomes" id="UP001139701"/>
    </source>
</evidence>
<dbReference type="GO" id="GO:0009244">
    <property type="term" value="P:lipopolysaccharide core region biosynthetic process"/>
    <property type="evidence" value="ECO:0007669"/>
    <property type="project" value="TreeGrafter"/>
</dbReference>
<dbReference type="InterPro" id="IPR003758">
    <property type="entry name" value="LpxK"/>
</dbReference>
<dbReference type="GO" id="GO:0009245">
    <property type="term" value="P:lipid A biosynthetic process"/>
    <property type="evidence" value="ECO:0007669"/>
    <property type="project" value="UniProtKB-UniRule"/>
</dbReference>
<comment type="catalytic activity">
    <reaction evidence="13">
        <text>a lipid A disaccharide + ATP = a lipid IVA + ADP + H(+)</text>
        <dbReference type="Rhea" id="RHEA:67840"/>
        <dbReference type="ChEBI" id="CHEBI:15378"/>
        <dbReference type="ChEBI" id="CHEBI:30616"/>
        <dbReference type="ChEBI" id="CHEBI:176343"/>
        <dbReference type="ChEBI" id="CHEBI:176425"/>
        <dbReference type="ChEBI" id="CHEBI:456216"/>
        <dbReference type="EC" id="2.7.1.130"/>
    </reaction>
</comment>
<dbReference type="SUPFAM" id="SSF52540">
    <property type="entry name" value="P-loop containing nucleoside triphosphate hydrolases"/>
    <property type="match status" value="1"/>
</dbReference>
<protein>
    <recommendedName>
        <fullName evidence="4 13">Tetraacyldisaccharide 4'-kinase</fullName>
        <ecNumber evidence="3 13">2.7.1.130</ecNumber>
    </recommendedName>
    <alternativeName>
        <fullName evidence="12 13">Lipid A 4'-kinase</fullName>
    </alternativeName>
</protein>
<name>A0A9X1X008_9GAMM</name>
<organism evidence="14 15">
    <name type="scientific">Acinetobacter sedimenti</name>
    <dbReference type="NCBI Taxonomy" id="2919922"/>
    <lineage>
        <taxon>Bacteria</taxon>
        <taxon>Pseudomonadati</taxon>
        <taxon>Pseudomonadota</taxon>
        <taxon>Gammaproteobacteria</taxon>
        <taxon>Moraxellales</taxon>
        <taxon>Moraxellaceae</taxon>
        <taxon>Acinetobacter</taxon>
    </lineage>
</organism>
<evidence type="ECO:0000256" key="12">
    <source>
        <dbReference type="ARBA" id="ARBA00029757"/>
    </source>
</evidence>
<keyword evidence="9 13" id="KW-0418">Kinase</keyword>
<proteinExistence type="inferred from homology"/>
<reference evidence="14" key="1">
    <citation type="submission" date="2022-02" db="EMBL/GenBank/DDBJ databases">
        <title>Acinetobacter A3.8 sp. nov., isolated from Sediment (Zhairuo Island).</title>
        <authorList>
            <person name="Zheng K."/>
        </authorList>
    </citation>
    <scope>NUCLEOTIDE SEQUENCE</scope>
    <source>
        <strain evidence="14">A3.8</strain>
    </source>
</reference>
<accession>A0A9X1X008</accession>
<dbReference type="EC" id="2.7.1.130" evidence="3 13"/>
<dbReference type="GO" id="GO:0009029">
    <property type="term" value="F:lipid-A 4'-kinase activity"/>
    <property type="evidence" value="ECO:0007669"/>
    <property type="project" value="UniProtKB-UniRule"/>
</dbReference>
<evidence type="ECO:0000256" key="8">
    <source>
        <dbReference type="ARBA" id="ARBA00022741"/>
    </source>
</evidence>
<keyword evidence="15" id="KW-1185">Reference proteome</keyword>
<dbReference type="Proteomes" id="UP001139701">
    <property type="component" value="Unassembled WGS sequence"/>
</dbReference>
<dbReference type="InterPro" id="IPR027417">
    <property type="entry name" value="P-loop_NTPase"/>
</dbReference>
<comment type="caution">
    <text evidence="14">The sequence shown here is derived from an EMBL/GenBank/DDBJ whole genome shotgun (WGS) entry which is preliminary data.</text>
</comment>
<keyword evidence="10 13" id="KW-0067">ATP-binding</keyword>
<evidence type="ECO:0000256" key="1">
    <source>
        <dbReference type="ARBA" id="ARBA00002274"/>
    </source>
</evidence>
<dbReference type="HAMAP" id="MF_00409">
    <property type="entry name" value="LpxK"/>
    <property type="match status" value="1"/>
</dbReference>
<evidence type="ECO:0000256" key="4">
    <source>
        <dbReference type="ARBA" id="ARBA00016436"/>
    </source>
</evidence>
<evidence type="ECO:0000313" key="14">
    <source>
        <dbReference type="EMBL" id="MCJ8146585.1"/>
    </source>
</evidence>
<keyword evidence="6 13" id="KW-0441">Lipid A biosynthesis</keyword>
<dbReference type="EMBL" id="JAKUML010000008">
    <property type="protein sequence ID" value="MCJ8146585.1"/>
    <property type="molecule type" value="Genomic_DNA"/>
</dbReference>
<dbReference type="PANTHER" id="PTHR42724:SF1">
    <property type="entry name" value="TETRAACYLDISACCHARIDE 4'-KINASE, MITOCHONDRIAL-RELATED"/>
    <property type="match status" value="1"/>
</dbReference>
<evidence type="ECO:0000256" key="11">
    <source>
        <dbReference type="ARBA" id="ARBA00023098"/>
    </source>
</evidence>
<keyword evidence="8 13" id="KW-0547">Nucleotide-binding</keyword>
<dbReference type="RefSeq" id="WP_241571263.1">
    <property type="nucleotide sequence ID" value="NZ_JAKUML010000008.1"/>
</dbReference>
<evidence type="ECO:0000256" key="2">
    <source>
        <dbReference type="ARBA" id="ARBA00004870"/>
    </source>
</evidence>
<evidence type="ECO:0000256" key="6">
    <source>
        <dbReference type="ARBA" id="ARBA00022556"/>
    </source>
</evidence>
<evidence type="ECO:0000256" key="9">
    <source>
        <dbReference type="ARBA" id="ARBA00022777"/>
    </source>
</evidence>
<keyword evidence="5 13" id="KW-0444">Lipid biosynthesis</keyword>
<gene>
    <name evidence="13 14" type="primary">lpxK</name>
    <name evidence="14" type="ORF">MKI79_06670</name>
</gene>
<dbReference type="Pfam" id="PF02606">
    <property type="entry name" value="LpxK"/>
    <property type="match status" value="1"/>
</dbReference>